<keyword evidence="3 10" id="KW-0732">Signal</keyword>
<keyword evidence="4 7" id="KW-0378">Hydrolase</keyword>
<dbReference type="PROSITE" id="PS00138">
    <property type="entry name" value="SUBTILASE_SER"/>
    <property type="match status" value="1"/>
</dbReference>
<dbReference type="InterPro" id="IPR023828">
    <property type="entry name" value="Peptidase_S8_Ser-AS"/>
</dbReference>
<dbReference type="GO" id="GO:0016020">
    <property type="term" value="C:membrane"/>
    <property type="evidence" value="ECO:0007669"/>
    <property type="project" value="InterPro"/>
</dbReference>
<sequence length="1414" mass="152801">MARWRTAIRAALFAAAACPSSAQNTGFVNGRKALSTEDSGVVPGRYIIELQPGGQGRRARTRDESGVEAVVQDINSLGYEATVKEDFSGLSNRFDGGTVEVSLENDTTIIDDIKNIPGVANVWPVHHISLNVSFETTSGSPEWNPHTFTHAKEVHDRDFTGAGQRVFMARWRTAIRAALFAAAACPSSAQDTGFVNGRKALSTEDSGVVPGRYIIELQPGGQGRRARTRDESGVEAVVQDINSLGYEATVKEDFSGLSNRFDGGTVEVSLENDTTIIDDIKNIPGVANVWPVHHISLNVSFETTSGSPEWNPHTFTHAKEVHDRDFTGAGQRVCVIDSGIDVNHPALKDNIAGGKNLFDGSDSLEDCTGHGTFVSSVIVANHKDYHGVAPGAEIYMYKIFGCDTATSTDLVLKGLLAADADNCDIISMSVGSNTGYRYAVTARVASEVAQDRLVIVAAGNDGQKGPYFASSPAVGQGVVSVGSVEADQTLAWPARIVSSSGESLNISYVTPTGFKYNETLDAELTLDTGDSCNIQSFANEGAAVLSKRGVCPSSWAGRTIVNRGYDYALVFDAYNQGFYYDVDFAENFWGDIKLFAIVAASVGDWARAQAAEGHTFRLVINADADPISGDDTEIPSAGHVSEFSSWGPSYENDLAPLISAPGGFVYGAFPESRFAVSSGTSFSTPYVAGVAALYYAHAKKDKDEFIRRLVSTSQTLPAYSDSDKKVLAQNGPVAQQGAGLINVASVFNHEVVLLSEPALHLNDTDNRVNTHTIRVQNNGNEEVVFNITHVPSSTVSSRNVLWYVNTYYPPLTDAAVSVDAPQLVTVPAGATQEFEVTFASPDDSKDSGALWSGKIVLQGSNDQAISIPYLGVEASTYEWGALHHGAEVYYYDQNTGELHPVDYTGKPYRAAEGGSPEIWFAFRYGTYEFSIDIVGEDYTTNQFVYPPIAAVGSDAWYGPIRQQSVIGWSPMDFPMREVVRFSQGSFVTFRSLANGTAIPSGRYRILSRALRIFGDASDPKDWQLYLSDSFSVQLGDDPVPESGSTTTTLDAASTAAVPSSQAPSATTADVTSTTEAVVSSATTSAPSSTVTEDATSVPGSTTTLDVAAEPTGLEGVVSSLRLQRHQDPSPMLADASVWMELHILIDIPRPVPANSVVQFAIPEEIVDVADGATLSTSGSSLGRTNFNKETRIYSFPTGEWATWHKNMRGDFYVMCRFDPDFARAMKPGTYVVEFPVAGDAVLQSTIYHTAVDRTEVYERLSMIPYDGTTLFSADIEVPASHGPWDWVQLETSLNTIDGFVCDQSGVYVGRASCGDQRMRSITDVTEASTDLCQTKRYRAKYQNTLKGNEVLRFTVAGIQGNWNAWTFEFVYALDVQLTNGTMVLYDYKAVKFEKNPRTRAAEFDHFSGEDARQG</sequence>
<dbReference type="PROSITE" id="PS00137">
    <property type="entry name" value="SUBTILASE_HIS"/>
    <property type="match status" value="1"/>
</dbReference>
<dbReference type="PANTHER" id="PTHR43806">
    <property type="entry name" value="PEPTIDASE S8"/>
    <property type="match status" value="1"/>
</dbReference>
<dbReference type="InterPro" id="IPR015500">
    <property type="entry name" value="Peptidase_S8_subtilisin-rel"/>
</dbReference>
<evidence type="ECO:0000256" key="6">
    <source>
        <dbReference type="PIRSR" id="PIRSR615500-1"/>
    </source>
</evidence>
<feature type="compositionally biased region" description="Low complexity" evidence="9">
    <location>
        <begin position="1080"/>
        <end position="1092"/>
    </location>
</feature>
<evidence type="ECO:0000256" key="8">
    <source>
        <dbReference type="RuleBase" id="RU003355"/>
    </source>
</evidence>
<evidence type="ECO:0000313" key="14">
    <source>
        <dbReference type="Proteomes" id="UP000044602"/>
    </source>
</evidence>
<dbReference type="InterPro" id="IPR000209">
    <property type="entry name" value="Peptidase_S8/S53_dom"/>
</dbReference>
<evidence type="ECO:0000256" key="3">
    <source>
        <dbReference type="ARBA" id="ARBA00022729"/>
    </source>
</evidence>
<evidence type="ECO:0000256" key="7">
    <source>
        <dbReference type="PROSITE-ProRule" id="PRU01240"/>
    </source>
</evidence>
<dbReference type="InterPro" id="IPR036852">
    <property type="entry name" value="Peptidase_S8/S53_dom_sf"/>
</dbReference>
<dbReference type="STRING" id="100787.A0A0G4LNK5"/>
<dbReference type="Pfam" id="PF06280">
    <property type="entry name" value="fn3_5"/>
    <property type="match status" value="1"/>
</dbReference>
<evidence type="ECO:0000259" key="11">
    <source>
        <dbReference type="Pfam" id="PF00082"/>
    </source>
</evidence>
<dbReference type="PANTHER" id="PTHR43806:SF11">
    <property type="entry name" value="CEREVISIN-RELATED"/>
    <property type="match status" value="1"/>
</dbReference>
<dbReference type="InterPro" id="IPR013783">
    <property type="entry name" value="Ig-like_fold"/>
</dbReference>
<dbReference type="PROSITE" id="PS51892">
    <property type="entry name" value="SUBTILASE"/>
    <property type="match status" value="1"/>
</dbReference>
<protein>
    <recommendedName>
        <fullName evidence="15">Peptidase S8/S53 domain-containing protein</fullName>
    </recommendedName>
</protein>
<accession>A0A0G4LNK5</accession>
<dbReference type="EMBL" id="CVQH01015891">
    <property type="protein sequence ID" value="CRK23617.1"/>
    <property type="molecule type" value="Genomic_DNA"/>
</dbReference>
<dbReference type="PRINTS" id="PR00723">
    <property type="entry name" value="SUBTILISIN"/>
</dbReference>
<feature type="compositionally biased region" description="Polar residues" evidence="9">
    <location>
        <begin position="1093"/>
        <end position="1104"/>
    </location>
</feature>
<evidence type="ECO:0000256" key="2">
    <source>
        <dbReference type="ARBA" id="ARBA00022670"/>
    </source>
</evidence>
<dbReference type="Gene3D" id="3.40.50.200">
    <property type="entry name" value="Peptidase S8/S53 domain"/>
    <property type="match status" value="2"/>
</dbReference>
<evidence type="ECO:0000259" key="12">
    <source>
        <dbReference type="Pfam" id="PF06280"/>
    </source>
</evidence>
<feature type="active site" description="Charge relay system" evidence="6 7">
    <location>
        <position position="337"/>
    </location>
</feature>
<organism evidence="13 14">
    <name type="scientific">Verticillium longisporum</name>
    <name type="common">Verticillium dahliae var. longisporum</name>
    <dbReference type="NCBI Taxonomy" id="100787"/>
    <lineage>
        <taxon>Eukaryota</taxon>
        <taxon>Fungi</taxon>
        <taxon>Dikarya</taxon>
        <taxon>Ascomycota</taxon>
        <taxon>Pezizomycotina</taxon>
        <taxon>Sordariomycetes</taxon>
        <taxon>Hypocreomycetidae</taxon>
        <taxon>Glomerellales</taxon>
        <taxon>Plectosphaerellaceae</taxon>
        <taxon>Verticillium</taxon>
    </lineage>
</organism>
<feature type="active site" description="Charge relay system" evidence="6 7">
    <location>
        <position position="370"/>
    </location>
</feature>
<keyword evidence="5 7" id="KW-0720">Serine protease</keyword>
<feature type="region of interest" description="Disordered" evidence="9">
    <location>
        <begin position="1080"/>
        <end position="1110"/>
    </location>
</feature>
<dbReference type="InterPro" id="IPR010435">
    <property type="entry name" value="C5a/SBT2-like_Fn3"/>
</dbReference>
<feature type="signal peptide" evidence="10">
    <location>
        <begin position="1"/>
        <end position="22"/>
    </location>
</feature>
<reference evidence="13 14" key="1">
    <citation type="submission" date="2015-05" db="EMBL/GenBank/DDBJ databases">
        <authorList>
            <person name="Wang D.B."/>
            <person name="Wang M."/>
        </authorList>
    </citation>
    <scope>NUCLEOTIDE SEQUENCE [LARGE SCALE GENOMIC DNA]</scope>
    <source>
        <strain evidence="13">VL1</strain>
    </source>
</reference>
<dbReference type="Pfam" id="PF00082">
    <property type="entry name" value="Peptidase_S8"/>
    <property type="match status" value="1"/>
</dbReference>
<evidence type="ECO:0000256" key="1">
    <source>
        <dbReference type="ARBA" id="ARBA00011073"/>
    </source>
</evidence>
<evidence type="ECO:0000256" key="5">
    <source>
        <dbReference type="ARBA" id="ARBA00022825"/>
    </source>
</evidence>
<dbReference type="InterPro" id="IPR022398">
    <property type="entry name" value="Peptidase_S8_His-AS"/>
</dbReference>
<dbReference type="Proteomes" id="UP000044602">
    <property type="component" value="Unassembled WGS sequence"/>
</dbReference>
<feature type="domain" description="Peptidase S8/S53" evidence="11">
    <location>
        <begin position="328"/>
        <end position="739"/>
    </location>
</feature>
<dbReference type="GO" id="GO:0004252">
    <property type="term" value="F:serine-type endopeptidase activity"/>
    <property type="evidence" value="ECO:0007669"/>
    <property type="project" value="UniProtKB-UniRule"/>
</dbReference>
<dbReference type="PROSITE" id="PS00136">
    <property type="entry name" value="SUBTILASE_ASP"/>
    <property type="match status" value="1"/>
</dbReference>
<evidence type="ECO:0000256" key="4">
    <source>
        <dbReference type="ARBA" id="ARBA00022801"/>
    </source>
</evidence>
<feature type="domain" description="C5a peptidase/Subtilisin-like protease SBT2-like Fn3-like" evidence="12">
    <location>
        <begin position="760"/>
        <end position="870"/>
    </location>
</feature>
<evidence type="ECO:0000313" key="13">
    <source>
        <dbReference type="EMBL" id="CRK23617.1"/>
    </source>
</evidence>
<proteinExistence type="inferred from homology"/>
<feature type="chain" id="PRO_5002566728" description="Peptidase S8/S53 domain-containing protein" evidence="10">
    <location>
        <begin position="23"/>
        <end position="1414"/>
    </location>
</feature>
<dbReference type="GO" id="GO:0006508">
    <property type="term" value="P:proteolysis"/>
    <property type="evidence" value="ECO:0007669"/>
    <property type="project" value="UniProtKB-KW"/>
</dbReference>
<dbReference type="InterPro" id="IPR050131">
    <property type="entry name" value="Peptidase_S8_subtilisin-like"/>
</dbReference>
<name>A0A0G4LNK5_VERLO</name>
<evidence type="ECO:0008006" key="15">
    <source>
        <dbReference type="Google" id="ProtNLM"/>
    </source>
</evidence>
<gene>
    <name evidence="13" type="ORF">BN1708_013736</name>
</gene>
<dbReference type="Gene3D" id="2.60.40.10">
    <property type="entry name" value="Immunoglobulins"/>
    <property type="match status" value="1"/>
</dbReference>
<comment type="similarity">
    <text evidence="1 7 8">Belongs to the peptidase S8 family.</text>
</comment>
<keyword evidence="14" id="KW-1185">Reference proteome</keyword>
<keyword evidence="2 7" id="KW-0645">Protease</keyword>
<dbReference type="InterPro" id="IPR023827">
    <property type="entry name" value="Peptidase_S8_Asp-AS"/>
</dbReference>
<dbReference type="SUPFAM" id="SSF52743">
    <property type="entry name" value="Subtilisin-like"/>
    <property type="match status" value="1"/>
</dbReference>
<evidence type="ECO:0000256" key="9">
    <source>
        <dbReference type="SAM" id="MobiDB-lite"/>
    </source>
</evidence>
<evidence type="ECO:0000256" key="10">
    <source>
        <dbReference type="SAM" id="SignalP"/>
    </source>
</evidence>
<feature type="active site" description="Charge relay system" evidence="6 7">
    <location>
        <position position="681"/>
    </location>
</feature>